<dbReference type="SMART" id="SM00342">
    <property type="entry name" value="HTH_ARAC"/>
    <property type="match status" value="1"/>
</dbReference>
<dbReference type="InterPro" id="IPR009057">
    <property type="entry name" value="Homeodomain-like_sf"/>
</dbReference>
<proteinExistence type="predicted"/>
<dbReference type="PROSITE" id="PS01124">
    <property type="entry name" value="HTH_ARAC_FAMILY_2"/>
    <property type="match status" value="1"/>
</dbReference>
<dbReference type="Proteomes" id="UP000289856">
    <property type="component" value="Chromosome"/>
</dbReference>
<name>A0A3T1D9X0_9BACL</name>
<dbReference type="SUPFAM" id="SSF46689">
    <property type="entry name" value="Homeodomain-like"/>
    <property type="match status" value="1"/>
</dbReference>
<dbReference type="AlphaFoldDB" id="A0A3T1D9X0"/>
<dbReference type="InterPro" id="IPR018060">
    <property type="entry name" value="HTH_AraC"/>
</dbReference>
<keyword evidence="1" id="KW-0805">Transcription regulation</keyword>
<dbReference type="GO" id="GO:0043565">
    <property type="term" value="F:sequence-specific DNA binding"/>
    <property type="evidence" value="ECO:0007669"/>
    <property type="project" value="InterPro"/>
</dbReference>
<dbReference type="Gene3D" id="1.10.10.60">
    <property type="entry name" value="Homeodomain-like"/>
    <property type="match status" value="1"/>
</dbReference>
<accession>A0A3T1D9X0</accession>
<dbReference type="PANTHER" id="PTHR43280:SF30">
    <property type="entry name" value="MMSAB OPERON REGULATORY PROTEIN"/>
    <property type="match status" value="1"/>
</dbReference>
<dbReference type="Gene3D" id="2.60.120.10">
    <property type="entry name" value="Jelly Rolls"/>
    <property type="match status" value="1"/>
</dbReference>
<gene>
    <name evidence="5" type="ORF">KCTCHS21_42620</name>
</gene>
<evidence type="ECO:0000313" key="6">
    <source>
        <dbReference type="Proteomes" id="UP000289856"/>
    </source>
</evidence>
<dbReference type="EMBL" id="AP019400">
    <property type="protein sequence ID" value="BBI34863.1"/>
    <property type="molecule type" value="Genomic_DNA"/>
</dbReference>
<dbReference type="PANTHER" id="PTHR43280">
    <property type="entry name" value="ARAC-FAMILY TRANSCRIPTIONAL REGULATOR"/>
    <property type="match status" value="1"/>
</dbReference>
<sequence>MIALTINEEVRWENLSPVVSYANRLACSPGFSFGPRVVKDHQFIWVAEGSGEAIIQNRRYRASSGDLFHYGPHVVHKFTADSDHPFVLYGLHFQTIGQLGEQGEALSPLHIDVPEDYKLDYPNILAIGHSPDLLSQPEYMKFPGKNAERYFHRFTLSFQKSGALHHLHNRVTLIQLFMELHQLTRQQSEESSEQGLLLRRIQDRLKEQAAMPYNREWLREWTHYHENHAAALYFKQYGISPHDYFLECKLELAKRLLVDSKKAVSEIAECLSFGSIHYFSRLFKSRTGLSPLAFRKKSMLI</sequence>
<keyword evidence="2" id="KW-0238">DNA-binding</keyword>
<dbReference type="InterPro" id="IPR014710">
    <property type="entry name" value="RmlC-like_jellyroll"/>
</dbReference>
<dbReference type="SUPFAM" id="SSF51215">
    <property type="entry name" value="Regulatory protein AraC"/>
    <property type="match status" value="1"/>
</dbReference>
<evidence type="ECO:0000259" key="4">
    <source>
        <dbReference type="PROSITE" id="PS01124"/>
    </source>
</evidence>
<dbReference type="InterPro" id="IPR003313">
    <property type="entry name" value="AraC-bd"/>
</dbReference>
<feature type="domain" description="HTH araC/xylS-type" evidence="4">
    <location>
        <begin position="199"/>
        <end position="297"/>
    </location>
</feature>
<protein>
    <recommendedName>
        <fullName evidence="4">HTH araC/xylS-type domain-containing protein</fullName>
    </recommendedName>
</protein>
<organism evidence="5 6">
    <name type="scientific">Cohnella abietis</name>
    <dbReference type="NCBI Taxonomy" id="2507935"/>
    <lineage>
        <taxon>Bacteria</taxon>
        <taxon>Bacillati</taxon>
        <taxon>Bacillota</taxon>
        <taxon>Bacilli</taxon>
        <taxon>Bacillales</taxon>
        <taxon>Paenibacillaceae</taxon>
        <taxon>Cohnella</taxon>
    </lineage>
</organism>
<evidence type="ECO:0000256" key="2">
    <source>
        <dbReference type="ARBA" id="ARBA00023125"/>
    </source>
</evidence>
<evidence type="ECO:0000256" key="3">
    <source>
        <dbReference type="ARBA" id="ARBA00023163"/>
    </source>
</evidence>
<dbReference type="KEGG" id="cohn:KCTCHS21_42620"/>
<evidence type="ECO:0000313" key="5">
    <source>
        <dbReference type="EMBL" id="BBI34863.1"/>
    </source>
</evidence>
<dbReference type="Pfam" id="PF02311">
    <property type="entry name" value="AraC_binding"/>
    <property type="match status" value="1"/>
</dbReference>
<reference evidence="5 6" key="1">
    <citation type="submission" date="2019-01" db="EMBL/GenBank/DDBJ databases">
        <title>Complete genome sequence of Cohnella hallensis HS21 isolated from Korean fir (Abies koreana) rhizospheric soil.</title>
        <authorList>
            <person name="Jiang L."/>
            <person name="Kang S.W."/>
            <person name="Kim S."/>
            <person name="Jung J."/>
            <person name="Kim C.Y."/>
            <person name="Kim D.H."/>
            <person name="Kim S.W."/>
            <person name="Lee J."/>
        </authorList>
    </citation>
    <scope>NUCLEOTIDE SEQUENCE [LARGE SCALE GENOMIC DNA]</scope>
    <source>
        <strain evidence="5 6">HS21</strain>
    </source>
</reference>
<dbReference type="InterPro" id="IPR037923">
    <property type="entry name" value="HTH-like"/>
</dbReference>
<dbReference type="Pfam" id="PF12833">
    <property type="entry name" value="HTH_18"/>
    <property type="match status" value="1"/>
</dbReference>
<dbReference type="OrthoDB" id="2602478at2"/>
<keyword evidence="6" id="KW-1185">Reference proteome</keyword>
<keyword evidence="3" id="KW-0804">Transcription</keyword>
<evidence type="ECO:0000256" key="1">
    <source>
        <dbReference type="ARBA" id="ARBA00023015"/>
    </source>
</evidence>
<dbReference type="GO" id="GO:0003700">
    <property type="term" value="F:DNA-binding transcription factor activity"/>
    <property type="evidence" value="ECO:0007669"/>
    <property type="project" value="InterPro"/>
</dbReference>